<accession>A0A6A6SJD6</accession>
<organism evidence="2 3">
    <name type="scientific">Lophiostoma macrostomum CBS 122681</name>
    <dbReference type="NCBI Taxonomy" id="1314788"/>
    <lineage>
        <taxon>Eukaryota</taxon>
        <taxon>Fungi</taxon>
        <taxon>Dikarya</taxon>
        <taxon>Ascomycota</taxon>
        <taxon>Pezizomycotina</taxon>
        <taxon>Dothideomycetes</taxon>
        <taxon>Pleosporomycetidae</taxon>
        <taxon>Pleosporales</taxon>
        <taxon>Lophiostomataceae</taxon>
        <taxon>Lophiostoma</taxon>
    </lineage>
</organism>
<proteinExistence type="predicted"/>
<evidence type="ECO:0000313" key="2">
    <source>
        <dbReference type="EMBL" id="KAF2647859.1"/>
    </source>
</evidence>
<feature type="region of interest" description="Disordered" evidence="1">
    <location>
        <begin position="1"/>
        <end position="58"/>
    </location>
</feature>
<protein>
    <submittedName>
        <fullName evidence="2">Uncharacterized protein</fullName>
    </submittedName>
</protein>
<dbReference type="Proteomes" id="UP000799324">
    <property type="component" value="Unassembled WGS sequence"/>
</dbReference>
<evidence type="ECO:0000313" key="3">
    <source>
        <dbReference type="Proteomes" id="UP000799324"/>
    </source>
</evidence>
<name>A0A6A6SJD6_9PLEO</name>
<keyword evidence="3" id="KW-1185">Reference proteome</keyword>
<reference evidence="2" key="1">
    <citation type="journal article" date="2020" name="Stud. Mycol.">
        <title>101 Dothideomycetes genomes: a test case for predicting lifestyles and emergence of pathogens.</title>
        <authorList>
            <person name="Haridas S."/>
            <person name="Albert R."/>
            <person name="Binder M."/>
            <person name="Bloem J."/>
            <person name="Labutti K."/>
            <person name="Salamov A."/>
            <person name="Andreopoulos B."/>
            <person name="Baker S."/>
            <person name="Barry K."/>
            <person name="Bills G."/>
            <person name="Bluhm B."/>
            <person name="Cannon C."/>
            <person name="Castanera R."/>
            <person name="Culley D."/>
            <person name="Daum C."/>
            <person name="Ezra D."/>
            <person name="Gonzalez J."/>
            <person name="Henrissat B."/>
            <person name="Kuo A."/>
            <person name="Liang C."/>
            <person name="Lipzen A."/>
            <person name="Lutzoni F."/>
            <person name="Magnuson J."/>
            <person name="Mondo S."/>
            <person name="Nolan M."/>
            <person name="Ohm R."/>
            <person name="Pangilinan J."/>
            <person name="Park H.-J."/>
            <person name="Ramirez L."/>
            <person name="Alfaro M."/>
            <person name="Sun H."/>
            <person name="Tritt A."/>
            <person name="Yoshinaga Y."/>
            <person name="Zwiers L.-H."/>
            <person name="Turgeon B."/>
            <person name="Goodwin S."/>
            <person name="Spatafora J."/>
            <person name="Crous P."/>
            <person name="Grigoriev I."/>
        </authorList>
    </citation>
    <scope>NUCLEOTIDE SEQUENCE</scope>
    <source>
        <strain evidence="2">CBS 122681</strain>
    </source>
</reference>
<sequence>MTEIDNHTNNTPLVHKSAALNQGVVDGTPGKQDKGGPGGSGAVINKRKLKIDPDMPRKKRLDKEGPPYFHFPWLFFVPDGSEGGTLKTFEELPADIQEKIKAKFDAVYIKTQGWKPVNSYGTVSNNPELQAYKVKKHDGRWCIASGMRNPTRLFRYTDAGGNTKRACDSCSKEGRPCGKFTEINGEFKIVFNSRAEIDRANCKWTDTGSGTKVECRLR</sequence>
<dbReference type="AlphaFoldDB" id="A0A6A6SJD6"/>
<evidence type="ECO:0000256" key="1">
    <source>
        <dbReference type="SAM" id="MobiDB-lite"/>
    </source>
</evidence>
<gene>
    <name evidence="2" type="ORF">K491DRAFT_784454</name>
</gene>
<dbReference type="EMBL" id="MU004576">
    <property type="protein sequence ID" value="KAF2647859.1"/>
    <property type="molecule type" value="Genomic_DNA"/>
</dbReference>